<dbReference type="SMART" id="SM00343">
    <property type="entry name" value="ZnF_C2HC"/>
    <property type="match status" value="1"/>
</dbReference>
<dbReference type="Pfam" id="PF00098">
    <property type="entry name" value="zf-CCHC"/>
    <property type="match status" value="1"/>
</dbReference>
<organism evidence="3 4">
    <name type="scientific">Candidozyma haemuli</name>
    <dbReference type="NCBI Taxonomy" id="45357"/>
    <lineage>
        <taxon>Eukaryota</taxon>
        <taxon>Fungi</taxon>
        <taxon>Dikarya</taxon>
        <taxon>Ascomycota</taxon>
        <taxon>Saccharomycotina</taxon>
        <taxon>Pichiomycetes</taxon>
        <taxon>Metschnikowiaceae</taxon>
        <taxon>Candidozyma</taxon>
    </lineage>
</organism>
<comment type="caution">
    <text evidence="3">The sequence shown here is derived from an EMBL/GenBank/DDBJ whole genome shotgun (WGS) entry which is preliminary data.</text>
</comment>
<evidence type="ECO:0000313" key="4">
    <source>
        <dbReference type="Proteomes" id="UP000244309"/>
    </source>
</evidence>
<reference evidence="3 4" key="1">
    <citation type="submission" date="2017-12" db="EMBL/GenBank/DDBJ databases">
        <title>Genome Sequence of a Multidrug-Resistant Candida haemulonii Isolate from a Patient with Chronic Leg Ulcers in Israel.</title>
        <authorList>
            <person name="Chow N.A."/>
            <person name="Gade L."/>
            <person name="Batra D."/>
            <person name="Rowe L.A."/>
            <person name="Ben-Ami R."/>
            <person name="Loparev V.N."/>
            <person name="Litvintseva A.P."/>
        </authorList>
    </citation>
    <scope>NUCLEOTIDE SEQUENCE [LARGE SCALE GENOMIC DNA]</scope>
    <source>
        <strain evidence="3 4">B11899</strain>
    </source>
</reference>
<dbReference type="EMBL" id="PKFO01000005">
    <property type="protein sequence ID" value="PVH21237.1"/>
    <property type="molecule type" value="Genomic_DNA"/>
</dbReference>
<keyword evidence="4" id="KW-1185">Reference proteome</keyword>
<keyword evidence="1" id="KW-0863">Zinc-finger</keyword>
<protein>
    <recommendedName>
        <fullName evidence="2">CCHC-type domain-containing protein</fullName>
    </recommendedName>
</protein>
<name>A0A2V1ASQ7_9ASCO</name>
<accession>A0A2V1ASQ7</accession>
<dbReference type="GeneID" id="37005539"/>
<dbReference type="AlphaFoldDB" id="A0A2V1ASQ7"/>
<keyword evidence="1" id="KW-0862">Zinc</keyword>
<sequence>MTFKNETILREKPEWEHSTGHELPKKTYYPNYEAAVLRTLLILRREKQNLQSYLNSFTELARELPADVANDTTLSVALTEGCGEPYASDIRRLDLNTFTEQFEYLQRQANILHSLPEFAIAAAREADPIAVALTAREPSTLTDTEITAINKAMKANMVCYYCRKKGHIKRDCRKKAADAKLAR</sequence>
<dbReference type="Gene3D" id="4.10.60.10">
    <property type="entry name" value="Zinc finger, CCHC-type"/>
    <property type="match status" value="1"/>
</dbReference>
<dbReference type="RefSeq" id="XP_025342177.1">
    <property type="nucleotide sequence ID" value="XM_025483962.1"/>
</dbReference>
<dbReference type="SUPFAM" id="SSF57756">
    <property type="entry name" value="Retrovirus zinc finger-like domains"/>
    <property type="match status" value="1"/>
</dbReference>
<dbReference type="PROSITE" id="PS50158">
    <property type="entry name" value="ZF_CCHC"/>
    <property type="match status" value="1"/>
</dbReference>
<keyword evidence="1" id="KW-0479">Metal-binding</keyword>
<dbReference type="OrthoDB" id="7541924at2759"/>
<feature type="domain" description="CCHC-type" evidence="2">
    <location>
        <begin position="159"/>
        <end position="174"/>
    </location>
</feature>
<gene>
    <name evidence="3" type="ORF">CXQ85_000206</name>
</gene>
<dbReference type="InterPro" id="IPR001878">
    <property type="entry name" value="Znf_CCHC"/>
</dbReference>
<evidence type="ECO:0000256" key="1">
    <source>
        <dbReference type="PROSITE-ProRule" id="PRU00047"/>
    </source>
</evidence>
<dbReference type="Proteomes" id="UP000244309">
    <property type="component" value="Unassembled WGS sequence"/>
</dbReference>
<dbReference type="InterPro" id="IPR036875">
    <property type="entry name" value="Znf_CCHC_sf"/>
</dbReference>
<evidence type="ECO:0000259" key="2">
    <source>
        <dbReference type="PROSITE" id="PS50158"/>
    </source>
</evidence>
<proteinExistence type="predicted"/>
<evidence type="ECO:0000313" key="3">
    <source>
        <dbReference type="EMBL" id="PVH21237.1"/>
    </source>
</evidence>
<dbReference type="GO" id="GO:0003676">
    <property type="term" value="F:nucleic acid binding"/>
    <property type="evidence" value="ECO:0007669"/>
    <property type="project" value="InterPro"/>
</dbReference>
<dbReference type="GO" id="GO:0008270">
    <property type="term" value="F:zinc ion binding"/>
    <property type="evidence" value="ECO:0007669"/>
    <property type="project" value="UniProtKB-KW"/>
</dbReference>
<dbReference type="VEuPathDB" id="FungiDB:CXQ85_000206"/>